<feature type="domain" description="Peptidase M43 pregnancy-associated plasma-A" evidence="11">
    <location>
        <begin position="156"/>
        <end position="303"/>
    </location>
</feature>
<feature type="compositionally biased region" description="Low complexity" evidence="9">
    <location>
        <begin position="54"/>
        <end position="73"/>
    </location>
</feature>
<organism evidence="12 13">
    <name type="scientific">Massarina eburnea CBS 473.64</name>
    <dbReference type="NCBI Taxonomy" id="1395130"/>
    <lineage>
        <taxon>Eukaryota</taxon>
        <taxon>Fungi</taxon>
        <taxon>Dikarya</taxon>
        <taxon>Ascomycota</taxon>
        <taxon>Pezizomycotina</taxon>
        <taxon>Dothideomycetes</taxon>
        <taxon>Pleosporomycetidae</taxon>
        <taxon>Pleosporales</taxon>
        <taxon>Massarineae</taxon>
        <taxon>Massarinaceae</taxon>
        <taxon>Massarina</taxon>
    </lineage>
</organism>
<dbReference type="PANTHER" id="PTHR47466">
    <property type="match status" value="1"/>
</dbReference>
<keyword evidence="7" id="KW-0482">Metalloprotease</keyword>
<dbReference type="PANTHER" id="PTHR47466:SF1">
    <property type="entry name" value="METALLOPROTEASE MEP1 (AFU_ORTHOLOGUE AFUA_1G07730)-RELATED"/>
    <property type="match status" value="1"/>
</dbReference>
<gene>
    <name evidence="12" type="ORF">P280DRAFT_543917</name>
</gene>
<dbReference type="InterPro" id="IPR024079">
    <property type="entry name" value="MetalloPept_cat_dom_sf"/>
</dbReference>
<dbReference type="Proteomes" id="UP000799753">
    <property type="component" value="Unassembled WGS sequence"/>
</dbReference>
<evidence type="ECO:0000256" key="4">
    <source>
        <dbReference type="ARBA" id="ARBA00022729"/>
    </source>
</evidence>
<feature type="signal peptide" evidence="10">
    <location>
        <begin position="1"/>
        <end position="20"/>
    </location>
</feature>
<comment type="similarity">
    <text evidence="1">Belongs to the peptidase M43B family.</text>
</comment>
<reference evidence="12" key="1">
    <citation type="journal article" date="2020" name="Stud. Mycol.">
        <title>101 Dothideomycetes genomes: a test case for predicting lifestyles and emergence of pathogens.</title>
        <authorList>
            <person name="Haridas S."/>
            <person name="Albert R."/>
            <person name="Binder M."/>
            <person name="Bloem J."/>
            <person name="Labutti K."/>
            <person name="Salamov A."/>
            <person name="Andreopoulos B."/>
            <person name="Baker S."/>
            <person name="Barry K."/>
            <person name="Bills G."/>
            <person name="Bluhm B."/>
            <person name="Cannon C."/>
            <person name="Castanera R."/>
            <person name="Culley D."/>
            <person name="Daum C."/>
            <person name="Ezra D."/>
            <person name="Gonzalez J."/>
            <person name="Henrissat B."/>
            <person name="Kuo A."/>
            <person name="Liang C."/>
            <person name="Lipzen A."/>
            <person name="Lutzoni F."/>
            <person name="Magnuson J."/>
            <person name="Mondo S."/>
            <person name="Nolan M."/>
            <person name="Ohm R."/>
            <person name="Pangilinan J."/>
            <person name="Park H.-J."/>
            <person name="Ramirez L."/>
            <person name="Alfaro M."/>
            <person name="Sun H."/>
            <person name="Tritt A."/>
            <person name="Yoshinaga Y."/>
            <person name="Zwiers L.-H."/>
            <person name="Turgeon B."/>
            <person name="Goodwin S."/>
            <person name="Spatafora J."/>
            <person name="Crous P."/>
            <person name="Grigoriev I."/>
        </authorList>
    </citation>
    <scope>NUCLEOTIDE SEQUENCE</scope>
    <source>
        <strain evidence="12">CBS 473.64</strain>
    </source>
</reference>
<dbReference type="EMBL" id="MU006784">
    <property type="protein sequence ID" value="KAF2640954.1"/>
    <property type="molecule type" value="Genomic_DNA"/>
</dbReference>
<evidence type="ECO:0000256" key="2">
    <source>
        <dbReference type="ARBA" id="ARBA00022670"/>
    </source>
</evidence>
<feature type="region of interest" description="Disordered" evidence="9">
    <location>
        <begin position="54"/>
        <end position="77"/>
    </location>
</feature>
<keyword evidence="13" id="KW-1185">Reference proteome</keyword>
<evidence type="ECO:0000313" key="12">
    <source>
        <dbReference type="EMBL" id="KAF2640954.1"/>
    </source>
</evidence>
<evidence type="ECO:0000256" key="7">
    <source>
        <dbReference type="ARBA" id="ARBA00023049"/>
    </source>
</evidence>
<keyword evidence="8" id="KW-1015">Disulfide bond</keyword>
<evidence type="ECO:0000256" key="8">
    <source>
        <dbReference type="ARBA" id="ARBA00023157"/>
    </source>
</evidence>
<protein>
    <recommendedName>
        <fullName evidence="11">Peptidase M43 pregnancy-associated plasma-A domain-containing protein</fullName>
    </recommendedName>
</protein>
<evidence type="ECO:0000256" key="1">
    <source>
        <dbReference type="ARBA" id="ARBA00008721"/>
    </source>
</evidence>
<dbReference type="SUPFAM" id="SSF55486">
    <property type="entry name" value="Metalloproteases ('zincins'), catalytic domain"/>
    <property type="match status" value="1"/>
</dbReference>
<keyword evidence="2" id="KW-0645">Protease</keyword>
<feature type="chain" id="PRO_5025400865" description="Peptidase M43 pregnancy-associated plasma-A domain-containing protein" evidence="10">
    <location>
        <begin position="21"/>
        <end position="313"/>
    </location>
</feature>
<dbReference type="AlphaFoldDB" id="A0A6A6S475"/>
<evidence type="ECO:0000256" key="10">
    <source>
        <dbReference type="SAM" id="SignalP"/>
    </source>
</evidence>
<evidence type="ECO:0000256" key="5">
    <source>
        <dbReference type="ARBA" id="ARBA00022801"/>
    </source>
</evidence>
<dbReference type="GO" id="GO:0008237">
    <property type="term" value="F:metallopeptidase activity"/>
    <property type="evidence" value="ECO:0007669"/>
    <property type="project" value="UniProtKB-KW"/>
</dbReference>
<dbReference type="OrthoDB" id="536211at2759"/>
<evidence type="ECO:0000256" key="9">
    <source>
        <dbReference type="SAM" id="MobiDB-lite"/>
    </source>
</evidence>
<dbReference type="Gene3D" id="3.40.390.10">
    <property type="entry name" value="Collagenase (Catalytic Domain)"/>
    <property type="match status" value="1"/>
</dbReference>
<keyword evidence="6" id="KW-0862">Zinc</keyword>
<dbReference type="CDD" id="cd04275">
    <property type="entry name" value="ZnMc_pappalysin_like"/>
    <property type="match status" value="1"/>
</dbReference>
<keyword evidence="5" id="KW-0378">Hydrolase</keyword>
<keyword evidence="4 10" id="KW-0732">Signal</keyword>
<dbReference type="InterPro" id="IPR008754">
    <property type="entry name" value="Peptidase_M43"/>
</dbReference>
<name>A0A6A6S475_9PLEO</name>
<evidence type="ECO:0000259" key="11">
    <source>
        <dbReference type="Pfam" id="PF05572"/>
    </source>
</evidence>
<dbReference type="Pfam" id="PF05572">
    <property type="entry name" value="Peptidase_M43"/>
    <property type="match status" value="1"/>
</dbReference>
<sequence>MIVGAYLLASLGALAHLITATPGLTRPKFDCGTDISHASTDFLSTLESLHYGTPSSGGSPAARAASSLSPLAPRNKDNNSAITVDTVFHIVAKQSNKADITNDMPTAQLDALNTAYKPYNIQFNLLNVTWNTNDAWAVGEKDADTTMKKTLRQGSYRTLNIFFQTDLAGGVLGRCTLPSQLSANAKGDKADRSVYANDGCNVNANTMPEGSLDEYNSGMTAVHEAGHWLGLLHTFEGLSCEGPGDYIDDTPQEKEATDGCPVGKSTCPGKNGAGGADPIHNFMDYSNDGCYEGFTGLQRERMHFLFNGFRDGN</sequence>
<accession>A0A6A6S475</accession>
<dbReference type="GO" id="GO:0046872">
    <property type="term" value="F:metal ion binding"/>
    <property type="evidence" value="ECO:0007669"/>
    <property type="project" value="UniProtKB-KW"/>
</dbReference>
<keyword evidence="3" id="KW-0479">Metal-binding</keyword>
<proteinExistence type="inferred from homology"/>
<dbReference type="GO" id="GO:0006508">
    <property type="term" value="P:proteolysis"/>
    <property type="evidence" value="ECO:0007669"/>
    <property type="project" value="UniProtKB-KW"/>
</dbReference>
<evidence type="ECO:0000256" key="3">
    <source>
        <dbReference type="ARBA" id="ARBA00022723"/>
    </source>
</evidence>
<evidence type="ECO:0000313" key="13">
    <source>
        <dbReference type="Proteomes" id="UP000799753"/>
    </source>
</evidence>
<evidence type="ECO:0000256" key="6">
    <source>
        <dbReference type="ARBA" id="ARBA00022833"/>
    </source>
</evidence>